<feature type="domain" description="Ig-like" evidence="10">
    <location>
        <begin position="474"/>
        <end position="560"/>
    </location>
</feature>
<evidence type="ECO:0000313" key="11">
    <source>
        <dbReference type="EnsemblMetazoa" id="XP_022667622"/>
    </source>
</evidence>
<evidence type="ECO:0000256" key="5">
    <source>
        <dbReference type="ARBA" id="ARBA00023157"/>
    </source>
</evidence>
<dbReference type="PANTHER" id="PTHR11640">
    <property type="entry name" value="NEPHRIN"/>
    <property type="match status" value="1"/>
</dbReference>
<dbReference type="Proteomes" id="UP000594260">
    <property type="component" value="Unplaced"/>
</dbReference>
<keyword evidence="3" id="KW-1133">Transmembrane helix</keyword>
<keyword evidence="2" id="KW-0812">Transmembrane</keyword>
<dbReference type="InterPro" id="IPR051275">
    <property type="entry name" value="Cell_adhesion_signaling"/>
</dbReference>
<evidence type="ECO:0000259" key="10">
    <source>
        <dbReference type="PROSITE" id="PS50835"/>
    </source>
</evidence>
<evidence type="ECO:0000256" key="7">
    <source>
        <dbReference type="ARBA" id="ARBA00023319"/>
    </source>
</evidence>
<evidence type="ECO:0000256" key="2">
    <source>
        <dbReference type="ARBA" id="ARBA00022692"/>
    </source>
</evidence>
<feature type="domain" description="Ig-like" evidence="10">
    <location>
        <begin position="52"/>
        <end position="148"/>
    </location>
</feature>
<keyword evidence="9" id="KW-0732">Signal</keyword>
<evidence type="ECO:0000256" key="6">
    <source>
        <dbReference type="ARBA" id="ARBA00023180"/>
    </source>
</evidence>
<dbReference type="InterPro" id="IPR013106">
    <property type="entry name" value="Ig_V-set"/>
</dbReference>
<dbReference type="InterPro" id="IPR007110">
    <property type="entry name" value="Ig-like_dom"/>
</dbReference>
<dbReference type="RefSeq" id="XP_022667622.1">
    <property type="nucleotide sequence ID" value="XM_022811887.1"/>
</dbReference>
<organism evidence="11 12">
    <name type="scientific">Varroa destructor</name>
    <name type="common">Honeybee mite</name>
    <dbReference type="NCBI Taxonomy" id="109461"/>
    <lineage>
        <taxon>Eukaryota</taxon>
        <taxon>Metazoa</taxon>
        <taxon>Ecdysozoa</taxon>
        <taxon>Arthropoda</taxon>
        <taxon>Chelicerata</taxon>
        <taxon>Arachnida</taxon>
        <taxon>Acari</taxon>
        <taxon>Parasitiformes</taxon>
        <taxon>Mesostigmata</taxon>
        <taxon>Gamasina</taxon>
        <taxon>Dermanyssoidea</taxon>
        <taxon>Varroidae</taxon>
        <taxon>Varroa</taxon>
    </lineage>
</organism>
<feature type="compositionally biased region" description="Low complexity" evidence="8">
    <location>
        <begin position="1018"/>
        <end position="1037"/>
    </location>
</feature>
<name>A0A7M7KJ52_VARDE</name>
<protein>
    <recommendedName>
        <fullName evidence="10">Ig-like domain-containing protein</fullName>
    </recommendedName>
</protein>
<feature type="domain" description="Ig-like" evidence="10">
    <location>
        <begin position="565"/>
        <end position="662"/>
    </location>
</feature>
<sequence length="1092" mass="117885">MCSFNSFFLRCCLVLMVALAICTRSATSHEAELATLENGVADRQHNASGFVGSAATLPCEIDEAHCGRVYLVTWTKLSSTHGHWERVYLFSSSSTVNRVLGPLAHPDRAAFHAGNGTAHLRIQPLHVTDDGTYKCDVTYVQGECPSLSFTHLQTLVEPQEPVMRLDGRSLEPGALLGPFIEGQTVVLECASTQGRPASLVSWRNGSSPLPVKTSRQTHPNGLSDVVAIARFVVSRWDLGARLQCVVESRAAPGRLSGNALTLDVHVRPVSLNLRGPSHPVVAGEMVSLTCVVDGAKPAANITWYNRSELVSPQPVSTEEPLEDGTFRTTSTIVFIATQFDHQSEYFCKGMNQVLKNRTEAPLLQAVRLEVLYPPAVIMRPLEGVNVSEGQAANVSCQYNANPPNISEVTWYKDGHVLAVDRRRHDRPLLRHQVALFRIHNVSRDDQGAYSCHVRNAFGTGNSSNAIQLDVFYRPSVSAWLSPSVISIDEGPLTLRCDVISGHPPQLIRVRWLKDGTPFFETAASVLELSPVNKSLSGAYQCLALNAAGWSELSEDARPLTVMYPPGLSQIRVISPEQRPAKGERVELECAVDDPGFPPAASFEWFHNGTPVLPNASGNSGPDEILQSDRLLTPPLSVVSQGNYSCAAVNQIGRGLAQGLTLHPMVPPAFIKPLAQSGGARVMNHSVVYLECVVECVPQCHIWWKRNNRSIHVDYGHHLPRHWEKEHRNHTDRLLDQLFKVRATTLPASVRQGHFAAVKSVLYWNLTELAETGIEIDGNTFTCESSGNEVGQGISSSIRFKLESEAKPRIHRENARLVLMDETLPHMRAEGNIKSQLLLPDGTPLIFTPQGRATTLPPAEPLLLENPYQNISEYRTLATGGLASPYERIGITGQTGSGGELAIPHGAKLATLATLRHSSGHPGLQVATDENNYALPGEASTIQLAGIPARLALSKPASADTKPSLTINRLHAVNKADFARVPLEERGGGLAAGGGIVGSSSATGTQQRRQRTLQHPVRTTGGNLTSIGTTTTTTQAGTLGKGHTGPGSITGSPYYATGDIAGESVAAHTLQSQGTRQIRRQVGGSGRVSPGNI</sequence>
<keyword evidence="7" id="KW-0393">Immunoglobulin domain</keyword>
<keyword evidence="12" id="KW-1185">Reference proteome</keyword>
<dbReference type="GeneID" id="111253045"/>
<evidence type="ECO:0000313" key="12">
    <source>
        <dbReference type="Proteomes" id="UP000594260"/>
    </source>
</evidence>
<dbReference type="GO" id="GO:0016020">
    <property type="term" value="C:membrane"/>
    <property type="evidence" value="ECO:0007669"/>
    <property type="project" value="UniProtKB-SubCell"/>
</dbReference>
<feature type="compositionally biased region" description="Low complexity" evidence="8">
    <location>
        <begin position="997"/>
        <end position="1006"/>
    </location>
</feature>
<dbReference type="Pfam" id="PF07679">
    <property type="entry name" value="I-set"/>
    <property type="match status" value="1"/>
</dbReference>
<proteinExistence type="predicted"/>
<accession>A0A7M7KJ52</accession>
<evidence type="ECO:0000256" key="4">
    <source>
        <dbReference type="ARBA" id="ARBA00023136"/>
    </source>
</evidence>
<feature type="domain" description="Ig-like" evidence="10">
    <location>
        <begin position="172"/>
        <end position="261"/>
    </location>
</feature>
<feature type="region of interest" description="Disordered" evidence="8">
    <location>
        <begin position="991"/>
        <end position="1044"/>
    </location>
</feature>
<dbReference type="Pfam" id="PF07686">
    <property type="entry name" value="V-set"/>
    <property type="match status" value="1"/>
</dbReference>
<dbReference type="InterPro" id="IPR036179">
    <property type="entry name" value="Ig-like_dom_sf"/>
</dbReference>
<evidence type="ECO:0000256" key="3">
    <source>
        <dbReference type="ARBA" id="ARBA00022989"/>
    </source>
</evidence>
<dbReference type="InterPro" id="IPR013783">
    <property type="entry name" value="Ig-like_fold"/>
</dbReference>
<dbReference type="PANTHER" id="PTHR11640:SF31">
    <property type="entry name" value="IRREGULAR CHIASM C-ROUGHEST PROTEIN-RELATED"/>
    <property type="match status" value="1"/>
</dbReference>
<keyword evidence="4" id="KW-0472">Membrane</keyword>
<evidence type="ECO:0000256" key="1">
    <source>
        <dbReference type="ARBA" id="ARBA00004479"/>
    </source>
</evidence>
<feature type="chain" id="PRO_5029571500" description="Ig-like domain-containing protein" evidence="9">
    <location>
        <begin position="29"/>
        <end position="1092"/>
    </location>
</feature>
<evidence type="ECO:0000256" key="9">
    <source>
        <dbReference type="SAM" id="SignalP"/>
    </source>
</evidence>
<comment type="subcellular location">
    <subcellularLocation>
        <location evidence="1">Membrane</location>
        <topology evidence="1">Single-pass type I membrane protein</topology>
    </subcellularLocation>
</comment>
<dbReference type="Pfam" id="PF08205">
    <property type="entry name" value="C2-set_2"/>
    <property type="match status" value="2"/>
</dbReference>
<feature type="domain" description="Ig-like" evidence="10">
    <location>
        <begin position="374"/>
        <end position="467"/>
    </location>
</feature>
<dbReference type="SMART" id="SM00409">
    <property type="entry name" value="IG"/>
    <property type="match status" value="6"/>
</dbReference>
<dbReference type="InterPro" id="IPR013162">
    <property type="entry name" value="CD80_C2-set"/>
</dbReference>
<dbReference type="InterPro" id="IPR003599">
    <property type="entry name" value="Ig_sub"/>
</dbReference>
<dbReference type="InterPro" id="IPR003598">
    <property type="entry name" value="Ig_sub2"/>
</dbReference>
<dbReference type="Pfam" id="PF13927">
    <property type="entry name" value="Ig_3"/>
    <property type="match status" value="2"/>
</dbReference>
<feature type="domain" description="Ig-like" evidence="10">
    <location>
        <begin position="268"/>
        <end position="347"/>
    </location>
</feature>
<dbReference type="EnsemblMetazoa" id="XM_022811887">
    <property type="protein sequence ID" value="XP_022667622"/>
    <property type="gene ID" value="LOC111253045"/>
</dbReference>
<feature type="signal peptide" evidence="9">
    <location>
        <begin position="1"/>
        <end position="28"/>
    </location>
</feature>
<reference evidence="11" key="1">
    <citation type="submission" date="2021-01" db="UniProtKB">
        <authorList>
            <consortium name="EnsemblMetazoa"/>
        </authorList>
    </citation>
    <scope>IDENTIFICATION</scope>
</reference>
<dbReference type="SMART" id="SM00408">
    <property type="entry name" value="IGc2"/>
    <property type="match status" value="6"/>
</dbReference>
<evidence type="ECO:0000256" key="8">
    <source>
        <dbReference type="SAM" id="MobiDB-lite"/>
    </source>
</evidence>
<dbReference type="PROSITE" id="PS50835">
    <property type="entry name" value="IG_LIKE"/>
    <property type="match status" value="6"/>
</dbReference>
<dbReference type="AlphaFoldDB" id="A0A7M7KJ52"/>
<dbReference type="SUPFAM" id="SSF48726">
    <property type="entry name" value="Immunoglobulin"/>
    <property type="match status" value="7"/>
</dbReference>
<dbReference type="Gene3D" id="2.60.40.10">
    <property type="entry name" value="Immunoglobulins"/>
    <property type="match status" value="7"/>
</dbReference>
<dbReference type="CDD" id="cd00096">
    <property type="entry name" value="Ig"/>
    <property type="match status" value="1"/>
</dbReference>
<dbReference type="InterPro" id="IPR013098">
    <property type="entry name" value="Ig_I-set"/>
</dbReference>
<keyword evidence="6" id="KW-0325">Glycoprotein</keyword>
<keyword evidence="5" id="KW-1015">Disulfide bond</keyword>